<feature type="binding site" evidence="14">
    <location>
        <position position="625"/>
    </location>
    <ligand>
        <name>Ca(2+)</name>
        <dbReference type="ChEBI" id="CHEBI:29108"/>
        <label>2</label>
    </ligand>
</feature>
<dbReference type="InterPro" id="IPR003915">
    <property type="entry name" value="PKD_2"/>
</dbReference>
<comment type="subcellular location">
    <subcellularLocation>
        <location evidence="1">Cell projection</location>
        <location evidence="1">Cilium membrane</location>
        <topology evidence="1">Multi-pass membrane protein</topology>
    </subcellularLocation>
</comment>
<keyword evidence="3" id="KW-0813">Transport</keyword>
<protein>
    <submittedName>
        <fullName evidence="20">Polycystin 2</fullName>
    </submittedName>
</protein>
<dbReference type="EMBL" id="QNGE01001121">
    <property type="protein sequence ID" value="KAA3678383.1"/>
    <property type="molecule type" value="Genomic_DNA"/>
</dbReference>
<evidence type="ECO:0000256" key="4">
    <source>
        <dbReference type="ARBA" id="ARBA00022475"/>
    </source>
</evidence>
<dbReference type="GO" id="GO:0050982">
    <property type="term" value="P:detection of mechanical stimulus"/>
    <property type="evidence" value="ECO:0007669"/>
    <property type="project" value="TreeGrafter"/>
</dbReference>
<evidence type="ECO:0000256" key="1">
    <source>
        <dbReference type="ARBA" id="ARBA00004272"/>
    </source>
</evidence>
<dbReference type="Pfam" id="PF08016">
    <property type="entry name" value="PKD_channel"/>
    <property type="match status" value="1"/>
</dbReference>
<dbReference type="Gene3D" id="1.10.287.70">
    <property type="match status" value="1"/>
</dbReference>
<keyword evidence="10" id="KW-1015">Disulfide bond</keyword>
<evidence type="ECO:0000256" key="11">
    <source>
        <dbReference type="ARBA" id="ARBA00023180"/>
    </source>
</evidence>
<dbReference type="PANTHER" id="PTHR10877">
    <property type="entry name" value="POLYCYSTIN FAMILY MEMBER"/>
    <property type="match status" value="1"/>
</dbReference>
<dbReference type="Pfam" id="PF20519">
    <property type="entry name" value="Polycystin_dom"/>
    <property type="match status" value="1"/>
</dbReference>
<evidence type="ECO:0000256" key="5">
    <source>
        <dbReference type="ARBA" id="ARBA00022692"/>
    </source>
</evidence>
<evidence type="ECO:0000256" key="13">
    <source>
        <dbReference type="ARBA" id="ARBA00023303"/>
    </source>
</evidence>
<dbReference type="SUPFAM" id="SSF47473">
    <property type="entry name" value="EF-hand"/>
    <property type="match status" value="1"/>
</dbReference>
<feature type="transmembrane region" description="Helical" evidence="17">
    <location>
        <begin position="443"/>
        <end position="465"/>
    </location>
</feature>
<name>A0A5J4NS43_9TREM</name>
<dbReference type="InterPro" id="IPR027359">
    <property type="entry name" value="Volt_channel_dom_sf"/>
</dbReference>
<dbReference type="Gene3D" id="1.20.5.340">
    <property type="match status" value="1"/>
</dbReference>
<keyword evidence="13 14" id="KW-0407">Ion channel</keyword>
<dbReference type="SUPFAM" id="SSF81324">
    <property type="entry name" value="Voltage-gated potassium channels"/>
    <property type="match status" value="1"/>
</dbReference>
<feature type="transmembrane region" description="Helical" evidence="17">
    <location>
        <begin position="507"/>
        <end position="526"/>
    </location>
</feature>
<evidence type="ECO:0000259" key="19">
    <source>
        <dbReference type="Pfam" id="PF20519"/>
    </source>
</evidence>
<keyword evidence="14" id="KW-0107">Calcium channel</keyword>
<dbReference type="FunFam" id="1.10.287.70:FF:000055">
    <property type="entry name" value="Polycystic kidney disease 2-like 1"/>
    <property type="match status" value="1"/>
</dbReference>
<keyword evidence="7 16" id="KW-0175">Coiled coil</keyword>
<dbReference type="PRINTS" id="PR01433">
    <property type="entry name" value="POLYCYSTIN2"/>
</dbReference>
<feature type="transmembrane region" description="Helical" evidence="17">
    <location>
        <begin position="403"/>
        <end position="423"/>
    </location>
</feature>
<feature type="binding site" evidence="14">
    <location>
        <position position="614"/>
    </location>
    <ligand>
        <name>Ca(2+)</name>
        <dbReference type="ChEBI" id="CHEBI:29108"/>
        <label>2</label>
    </ligand>
</feature>
<keyword evidence="8 14" id="KW-0406">Ion transport</keyword>
<evidence type="ECO:0000256" key="6">
    <source>
        <dbReference type="ARBA" id="ARBA00022989"/>
    </source>
</evidence>
<dbReference type="InterPro" id="IPR013122">
    <property type="entry name" value="PKD1_2_channel"/>
</dbReference>
<evidence type="ECO:0000256" key="9">
    <source>
        <dbReference type="ARBA" id="ARBA00023136"/>
    </source>
</evidence>
<keyword evidence="14" id="KW-0106">Calcium</keyword>
<keyword evidence="21" id="KW-1185">Reference proteome</keyword>
<evidence type="ECO:0000259" key="18">
    <source>
        <dbReference type="Pfam" id="PF08016"/>
    </source>
</evidence>
<comment type="caution">
    <text evidence="20">The sequence shown here is derived from an EMBL/GenBank/DDBJ whole genome shotgun (WGS) entry which is preliminary data.</text>
</comment>
<evidence type="ECO:0000256" key="8">
    <source>
        <dbReference type="ARBA" id="ARBA00023065"/>
    </source>
</evidence>
<evidence type="ECO:0000313" key="20">
    <source>
        <dbReference type="EMBL" id="KAA3678383.1"/>
    </source>
</evidence>
<dbReference type="GO" id="GO:0005262">
    <property type="term" value="F:calcium channel activity"/>
    <property type="evidence" value="ECO:0007669"/>
    <property type="project" value="UniProtKB-KW"/>
</dbReference>
<accession>A0A5J4NS43</accession>
<keyword evidence="11" id="KW-0325">Glycoprotein</keyword>
<feature type="disulfide bond" evidence="15">
    <location>
        <begin position="167"/>
        <end position="180"/>
    </location>
</feature>
<evidence type="ECO:0000256" key="12">
    <source>
        <dbReference type="ARBA" id="ARBA00023273"/>
    </source>
</evidence>
<keyword evidence="12" id="KW-0966">Cell projection</keyword>
<evidence type="ECO:0000256" key="14">
    <source>
        <dbReference type="PIRSR" id="PIRSR603915-1"/>
    </source>
</evidence>
<keyword evidence="14" id="KW-0479">Metal-binding</keyword>
<feature type="coiled-coil region" evidence="16">
    <location>
        <begin position="551"/>
        <end position="581"/>
    </location>
</feature>
<sequence length="758" mass="87066">MSNELKKRRSTSHQVNFAYEPDVEQPYSTLKGDGLEIMDEPGFSSANPELVALEADADRFSCWKQCTRGLRFAFVPINENTYLLTNIMEQTFLDGATSDGAVTLRTALSLDDLWQVIQNPVMDAWYDNTWYNGQPIWLDEKHLSVRYDNHLIGVPRLRQLRMSYNSCVVPVDFRKDIKECYGPYSVSSEDRSPFGKKNGTAWTYTSSDILRMQQYLGSVAAYSGGGYYVDLSRNRTLAAQQLQDLFDNLWFDRGTRAVFIHFTTYNANLNIFCVVDAIPFVLSNRILLECPASGGITLNSEFRSIKLLRYVTTLDYFVLACECIFLLFTVYYIVEEIMEIAKHRLSYFTSIWNILDIIIIILSLVCAAFNIYRTIKVSDMLDDLLLDRNKFPNFQWLSIWQVYFNYGIAINVFLSWVKLFKYISFNKTMTQLSSTLGNCAKDLAGFAVMFFIVFFSFAELGYLAFGTQVKDFSKFMTSVYTLFRIILGDFDFNALESANSTLGPIYFIVYVFFVFFVLINMFIAIINETYVGVKSDLQTQESEFEVKDFFRKRMKKMLDKMKRKKTRIEKLQQAMELANTNSTTGRMGYEELCTHLNASGFSNEEISNVFGRFDGDNDKILSSSEQLKLQAKLEEEKMALVNQIAKEEKLAIETDTTDDQQPRAPEVTQSEFTRVLKRIGRIEGGMSTVMQHLSTVLTGLSNVEKTKLIRREAMTRLLQAVASDQVEDRGAKLEEILSDGLQQYKHVMDSKDDAKKKE</sequence>
<feature type="domain" description="Polycystin cation channel PKD1/PKD2" evidence="18">
    <location>
        <begin position="309"/>
        <end position="531"/>
    </location>
</feature>
<dbReference type="InterPro" id="IPR051223">
    <property type="entry name" value="Polycystin"/>
</dbReference>
<comment type="similarity">
    <text evidence="2">Belongs to the polycystin family.</text>
</comment>
<dbReference type="GO" id="GO:0005509">
    <property type="term" value="F:calcium ion binding"/>
    <property type="evidence" value="ECO:0007669"/>
    <property type="project" value="InterPro"/>
</dbReference>
<evidence type="ECO:0000256" key="16">
    <source>
        <dbReference type="SAM" id="Coils"/>
    </source>
</evidence>
<dbReference type="Gene3D" id="1.10.238.10">
    <property type="entry name" value="EF-hand"/>
    <property type="match status" value="1"/>
</dbReference>
<evidence type="ECO:0000256" key="10">
    <source>
        <dbReference type="ARBA" id="ARBA00023157"/>
    </source>
</evidence>
<dbReference type="InterPro" id="IPR011992">
    <property type="entry name" value="EF-hand-dom_pair"/>
</dbReference>
<dbReference type="InterPro" id="IPR046791">
    <property type="entry name" value="Polycystin_dom"/>
</dbReference>
<keyword evidence="5 17" id="KW-0812">Transmembrane</keyword>
<feature type="transmembrane region" description="Helical" evidence="17">
    <location>
        <begin position="354"/>
        <end position="372"/>
    </location>
</feature>
<dbReference type="GO" id="GO:0060170">
    <property type="term" value="C:ciliary membrane"/>
    <property type="evidence" value="ECO:0007669"/>
    <property type="project" value="UniProtKB-SubCell"/>
</dbReference>
<evidence type="ECO:0000256" key="17">
    <source>
        <dbReference type="SAM" id="Phobius"/>
    </source>
</evidence>
<organism evidence="20 21">
    <name type="scientific">Paragonimus westermani</name>
    <dbReference type="NCBI Taxonomy" id="34504"/>
    <lineage>
        <taxon>Eukaryota</taxon>
        <taxon>Metazoa</taxon>
        <taxon>Spiralia</taxon>
        <taxon>Lophotrochozoa</taxon>
        <taxon>Platyhelminthes</taxon>
        <taxon>Trematoda</taxon>
        <taxon>Digenea</taxon>
        <taxon>Plagiorchiida</taxon>
        <taxon>Troglotremata</taxon>
        <taxon>Troglotrematidae</taxon>
        <taxon>Paragonimus</taxon>
    </lineage>
</organism>
<dbReference type="Proteomes" id="UP000324629">
    <property type="component" value="Unassembled WGS sequence"/>
</dbReference>
<keyword evidence="6 17" id="KW-1133">Transmembrane helix</keyword>
<evidence type="ECO:0000313" key="21">
    <source>
        <dbReference type="Proteomes" id="UP000324629"/>
    </source>
</evidence>
<dbReference type="PANTHER" id="PTHR10877:SF183">
    <property type="entry name" value="AT14535P-RELATED"/>
    <property type="match status" value="1"/>
</dbReference>
<feature type="transmembrane region" description="Helical" evidence="17">
    <location>
        <begin position="313"/>
        <end position="334"/>
    </location>
</feature>
<feature type="binding site" evidence="14">
    <location>
        <position position="618"/>
    </location>
    <ligand>
        <name>Ca(2+)</name>
        <dbReference type="ChEBI" id="CHEBI:29108"/>
        <label>2</label>
    </ligand>
</feature>
<keyword evidence="9 17" id="KW-0472">Membrane</keyword>
<evidence type="ECO:0000256" key="15">
    <source>
        <dbReference type="PIRSR" id="PIRSR603915-2"/>
    </source>
</evidence>
<evidence type="ECO:0000256" key="7">
    <source>
        <dbReference type="ARBA" id="ARBA00023054"/>
    </source>
</evidence>
<gene>
    <name evidence="20" type="ORF">DEA37_0003706</name>
</gene>
<keyword evidence="4" id="KW-1003">Cell membrane</keyword>
<dbReference type="Gene3D" id="1.20.120.350">
    <property type="entry name" value="Voltage-gated potassium channels. Chain C"/>
    <property type="match status" value="1"/>
</dbReference>
<reference evidence="20 21" key="1">
    <citation type="journal article" date="2019" name="Gigascience">
        <title>Whole-genome sequence of the oriental lung fluke Paragonimus westermani.</title>
        <authorList>
            <person name="Oey H."/>
            <person name="Zakrzewski M."/>
            <person name="Narain K."/>
            <person name="Devi K.R."/>
            <person name="Agatsuma T."/>
            <person name="Nawaratna S."/>
            <person name="Gobert G.N."/>
            <person name="Jones M.K."/>
            <person name="Ragan M.A."/>
            <person name="McManus D.P."/>
            <person name="Krause L."/>
        </authorList>
    </citation>
    <scope>NUCLEOTIDE SEQUENCE [LARGE SCALE GENOMIC DNA]</scope>
    <source>
        <strain evidence="20 21">IND2009</strain>
    </source>
</reference>
<evidence type="ECO:0000256" key="2">
    <source>
        <dbReference type="ARBA" id="ARBA00007200"/>
    </source>
</evidence>
<dbReference type="AlphaFoldDB" id="A0A5J4NS43"/>
<evidence type="ECO:0000256" key="3">
    <source>
        <dbReference type="ARBA" id="ARBA00022448"/>
    </source>
</evidence>
<keyword evidence="14" id="KW-0109">Calcium transport</keyword>
<feature type="binding site" evidence="14">
    <location>
        <position position="616"/>
    </location>
    <ligand>
        <name>Ca(2+)</name>
        <dbReference type="ChEBI" id="CHEBI:29108"/>
        <label>2</label>
    </ligand>
</feature>
<feature type="domain" description="Polycystin" evidence="19">
    <location>
        <begin position="106"/>
        <end position="308"/>
    </location>
</feature>
<proteinExistence type="inferred from homology"/>